<organism evidence="2 3">
    <name type="scientific">Plectosphaerella cucumerina</name>
    <dbReference type="NCBI Taxonomy" id="40658"/>
    <lineage>
        <taxon>Eukaryota</taxon>
        <taxon>Fungi</taxon>
        <taxon>Dikarya</taxon>
        <taxon>Ascomycota</taxon>
        <taxon>Pezizomycotina</taxon>
        <taxon>Sordariomycetes</taxon>
        <taxon>Hypocreomycetidae</taxon>
        <taxon>Glomerellales</taxon>
        <taxon>Plectosphaerellaceae</taxon>
        <taxon>Plectosphaerella</taxon>
    </lineage>
</organism>
<proteinExistence type="predicted"/>
<name>A0A8K0TE08_9PEZI</name>
<dbReference type="PANTHER" id="PTHR35567:SF1">
    <property type="entry name" value="CONSERVED FUNGAL PROTEIN (AFU_ORTHOLOGUE AFUA_1G14230)"/>
    <property type="match status" value="1"/>
</dbReference>
<protein>
    <submittedName>
        <fullName evidence="2">Malate dehydrogenase</fullName>
    </submittedName>
</protein>
<sequence>MRFVTSLTLAMATLALAAPTYPELSDEAAPRNLDAVSEYFNLLARKVQISKATLYIPQCDLSKAKMPIAPEPLPPVSEGLWLKHVAVGRGSQNYTCDAGNATAVPQGAGAVASLFNVSCIAAAYPDLLTLVPKVSMQFNLSTEPLQPAPAGRHIRLGPSNAAFGGDHFFHDGKTPFFHLQEDGRRIGDAYCGLNSSTPAPADAAVGQGGERAVPWLKLLAKEPSTDDIREVYRLTTVGGTAPKSCADMPESFQVQYAAVYWFYAGPAPPEEEEIVA</sequence>
<dbReference type="OrthoDB" id="1859733at2759"/>
<dbReference type="PANTHER" id="PTHR35567">
    <property type="entry name" value="MALATE DEHYDROGENASE (AFU_ORTHOLOGUE AFUA_2G13800)"/>
    <property type="match status" value="1"/>
</dbReference>
<comment type="caution">
    <text evidence="2">The sequence shown here is derived from an EMBL/GenBank/DDBJ whole genome shotgun (WGS) entry which is preliminary data.</text>
</comment>
<evidence type="ECO:0000313" key="3">
    <source>
        <dbReference type="Proteomes" id="UP000813385"/>
    </source>
</evidence>
<dbReference type="Pfam" id="PF11937">
    <property type="entry name" value="DUF3455"/>
    <property type="match status" value="1"/>
</dbReference>
<evidence type="ECO:0000256" key="1">
    <source>
        <dbReference type="SAM" id="SignalP"/>
    </source>
</evidence>
<feature type="chain" id="PRO_5035472356" evidence="1">
    <location>
        <begin position="18"/>
        <end position="276"/>
    </location>
</feature>
<gene>
    <name evidence="2" type="ORF">B0T11DRAFT_339574</name>
</gene>
<reference evidence="2" key="1">
    <citation type="journal article" date="2021" name="Nat. Commun.">
        <title>Genetic determinants of endophytism in the Arabidopsis root mycobiome.</title>
        <authorList>
            <person name="Mesny F."/>
            <person name="Miyauchi S."/>
            <person name="Thiergart T."/>
            <person name="Pickel B."/>
            <person name="Atanasova L."/>
            <person name="Karlsson M."/>
            <person name="Huettel B."/>
            <person name="Barry K.W."/>
            <person name="Haridas S."/>
            <person name="Chen C."/>
            <person name="Bauer D."/>
            <person name="Andreopoulos W."/>
            <person name="Pangilinan J."/>
            <person name="LaButti K."/>
            <person name="Riley R."/>
            <person name="Lipzen A."/>
            <person name="Clum A."/>
            <person name="Drula E."/>
            <person name="Henrissat B."/>
            <person name="Kohler A."/>
            <person name="Grigoriev I.V."/>
            <person name="Martin F.M."/>
            <person name="Hacquard S."/>
        </authorList>
    </citation>
    <scope>NUCLEOTIDE SEQUENCE</scope>
    <source>
        <strain evidence="2">MPI-CAGE-AT-0016</strain>
    </source>
</reference>
<evidence type="ECO:0000313" key="2">
    <source>
        <dbReference type="EMBL" id="KAH7362869.1"/>
    </source>
</evidence>
<feature type="signal peptide" evidence="1">
    <location>
        <begin position="1"/>
        <end position="17"/>
    </location>
</feature>
<dbReference type="InterPro" id="IPR021851">
    <property type="entry name" value="DUF3455"/>
</dbReference>
<dbReference type="AlphaFoldDB" id="A0A8K0TE08"/>
<dbReference type="EMBL" id="JAGPXD010000003">
    <property type="protein sequence ID" value="KAH7362869.1"/>
    <property type="molecule type" value="Genomic_DNA"/>
</dbReference>
<keyword evidence="3" id="KW-1185">Reference proteome</keyword>
<accession>A0A8K0TE08</accession>
<dbReference type="Proteomes" id="UP000813385">
    <property type="component" value="Unassembled WGS sequence"/>
</dbReference>
<keyword evidence="1" id="KW-0732">Signal</keyword>